<evidence type="ECO:0000313" key="1">
    <source>
        <dbReference type="EMBL" id="KAA6183717.1"/>
    </source>
</evidence>
<evidence type="ECO:0000313" key="2">
    <source>
        <dbReference type="Proteomes" id="UP000322981"/>
    </source>
</evidence>
<gene>
    <name evidence="1" type="ORF">F2Q65_14855</name>
</gene>
<keyword evidence="2" id="KW-1185">Reference proteome</keyword>
<dbReference type="AlphaFoldDB" id="A0A5M8FG78"/>
<dbReference type="Proteomes" id="UP000322981">
    <property type="component" value="Unassembled WGS sequence"/>
</dbReference>
<name>A0A5M8FG78_9GAMM</name>
<protein>
    <submittedName>
        <fullName evidence="1">Uncharacterized protein</fullName>
    </submittedName>
</protein>
<organism evidence="1 2">
    <name type="scientific">Thiohalocapsa marina</name>
    <dbReference type="NCBI Taxonomy" id="424902"/>
    <lineage>
        <taxon>Bacteria</taxon>
        <taxon>Pseudomonadati</taxon>
        <taxon>Pseudomonadota</taxon>
        <taxon>Gammaproteobacteria</taxon>
        <taxon>Chromatiales</taxon>
        <taxon>Chromatiaceae</taxon>
        <taxon>Thiohalocapsa</taxon>
    </lineage>
</organism>
<dbReference type="RefSeq" id="WP_150094194.1">
    <property type="nucleotide sequence ID" value="NZ_VWXX01000029.1"/>
</dbReference>
<sequence>MKTDAEIRQQGMQALIQALGLVDAERFLAAFGQGRFDYTEWRRASLQWNDSLDALADAANAYSDRIEADQQTV</sequence>
<dbReference type="EMBL" id="VWXX01000029">
    <property type="protein sequence ID" value="KAA6183717.1"/>
    <property type="molecule type" value="Genomic_DNA"/>
</dbReference>
<proteinExistence type="predicted"/>
<accession>A0A5M8FG78</accession>
<comment type="caution">
    <text evidence="1">The sequence shown here is derived from an EMBL/GenBank/DDBJ whole genome shotgun (WGS) entry which is preliminary data.</text>
</comment>
<reference evidence="1 2" key="1">
    <citation type="submission" date="2019-09" db="EMBL/GenBank/DDBJ databases">
        <title>Whole-genome sequence of the purple sulfur bacterium Thiohalocapsa marina DSM 19078.</title>
        <authorList>
            <person name="Kyndt J.A."/>
            <person name="Meyer T.E."/>
        </authorList>
    </citation>
    <scope>NUCLEOTIDE SEQUENCE [LARGE SCALE GENOMIC DNA]</scope>
    <source>
        <strain evidence="1 2">DSM 19078</strain>
    </source>
</reference>
<dbReference type="OrthoDB" id="361711at2"/>